<reference evidence="2 3" key="1">
    <citation type="submission" date="2024-06" db="EMBL/GenBank/DDBJ databases">
        <title>A chromosome level genome sequence of Diviner's sage (Salvia divinorum).</title>
        <authorList>
            <person name="Ford S.A."/>
            <person name="Ro D.-K."/>
            <person name="Ness R.W."/>
            <person name="Phillips M.A."/>
        </authorList>
    </citation>
    <scope>NUCLEOTIDE SEQUENCE [LARGE SCALE GENOMIC DNA]</scope>
    <source>
        <strain evidence="2">SAF-2024a</strain>
        <tissue evidence="2">Leaf</tissue>
    </source>
</reference>
<evidence type="ECO:0000259" key="1">
    <source>
        <dbReference type="Pfam" id="PF03101"/>
    </source>
</evidence>
<dbReference type="EMBL" id="JBEAFC010000008">
    <property type="protein sequence ID" value="KAL1545969.1"/>
    <property type="molecule type" value="Genomic_DNA"/>
</dbReference>
<dbReference type="InterPro" id="IPR004330">
    <property type="entry name" value="FAR1_DNA_bnd_dom"/>
</dbReference>
<gene>
    <name evidence="2" type="ORF">AAHA92_22634</name>
</gene>
<comment type="caution">
    <text evidence="2">The sequence shown here is derived from an EMBL/GenBank/DDBJ whole genome shotgun (WGS) entry which is preliminary data.</text>
</comment>
<protein>
    <submittedName>
        <fullName evidence="2">Protein FAR1-RELATED SEQUENCE 5-like</fullName>
    </submittedName>
</protein>
<keyword evidence="3" id="KW-1185">Reference proteome</keyword>
<dbReference type="Pfam" id="PF03101">
    <property type="entry name" value="FAR1"/>
    <property type="match status" value="1"/>
</dbReference>
<dbReference type="Proteomes" id="UP001567538">
    <property type="component" value="Unassembled WGS sequence"/>
</dbReference>
<evidence type="ECO:0000313" key="3">
    <source>
        <dbReference type="Proteomes" id="UP001567538"/>
    </source>
</evidence>
<accession>A0ABD1GPT2</accession>
<proteinExistence type="predicted"/>
<dbReference type="PANTHER" id="PTHR46328">
    <property type="entry name" value="FAR-RED IMPAIRED RESPONSIVE (FAR1) FAMILY PROTEIN-RELATED"/>
    <property type="match status" value="1"/>
</dbReference>
<evidence type="ECO:0000313" key="2">
    <source>
        <dbReference type="EMBL" id="KAL1545969.1"/>
    </source>
</evidence>
<feature type="domain" description="FAR1" evidence="1">
    <location>
        <begin position="27"/>
        <end position="99"/>
    </location>
</feature>
<name>A0ABD1GPT2_SALDI</name>
<dbReference type="AlphaFoldDB" id="A0ABD1GPT2"/>
<sequence length="160" mass="18360">MVIPDCKDGLKPVVGKLFKSLQDARLYYDVYARDAGFETRKFSHKASHDVVTWLYVVCSREGVKRTQDLDAVNAQEGFANRRRRGSKRCRCNAKITFKFVSECGKKESCPSFHYVFEVDSNDKLTRYRMIFGPFTVAIPLTSTMKLELSKYPSNILDHDG</sequence>
<organism evidence="2 3">
    <name type="scientific">Salvia divinorum</name>
    <name type="common">Maria pastora</name>
    <name type="synonym">Diviner's sage</name>
    <dbReference type="NCBI Taxonomy" id="28513"/>
    <lineage>
        <taxon>Eukaryota</taxon>
        <taxon>Viridiplantae</taxon>
        <taxon>Streptophyta</taxon>
        <taxon>Embryophyta</taxon>
        <taxon>Tracheophyta</taxon>
        <taxon>Spermatophyta</taxon>
        <taxon>Magnoliopsida</taxon>
        <taxon>eudicotyledons</taxon>
        <taxon>Gunneridae</taxon>
        <taxon>Pentapetalae</taxon>
        <taxon>asterids</taxon>
        <taxon>lamiids</taxon>
        <taxon>Lamiales</taxon>
        <taxon>Lamiaceae</taxon>
        <taxon>Nepetoideae</taxon>
        <taxon>Mentheae</taxon>
        <taxon>Salviinae</taxon>
        <taxon>Salvia</taxon>
        <taxon>Salvia subgen. Calosphace</taxon>
    </lineage>
</organism>